<keyword evidence="2" id="KW-1185">Reference proteome</keyword>
<accession>A0A6J3MKS0</accession>
<sequence>MWGWGCLLACLFVCLLLMLLLQARALKTEDSSSSFLLFLCTDVPGRVDNLYIGDTRQHQDQPGKKNHWIPMGRLRGARRRTRTGNSEDRAVCVMSESDEGKVVRLVHEDWTCHDAGAEGKIVRAQVRKEQQQGACTPGQGRKKPLGLLPRDHHLQYLGSVFLPW</sequence>
<reference evidence="3" key="1">
    <citation type="submission" date="2020-01" db="EMBL/GenBank/DDBJ databases">
        <authorList>
            <consortium name="DOE Joint Genome Institute"/>
            <person name="Haridas S."/>
            <person name="Albert R."/>
            <person name="Binder M."/>
            <person name="Bloem J."/>
            <person name="Labutti K."/>
            <person name="Salamov A."/>
            <person name="Andreopoulos B."/>
            <person name="Baker S.E."/>
            <person name="Barry K."/>
            <person name="Bills G."/>
            <person name="Bluhm B.H."/>
            <person name="Cannon C."/>
            <person name="Castanera R."/>
            <person name="Culley D.E."/>
            <person name="Daum C."/>
            <person name="Ezra D."/>
            <person name="Gonzalez J.B."/>
            <person name="Henrissat B."/>
            <person name="Kuo A."/>
            <person name="Liang C."/>
            <person name="Lipzen A."/>
            <person name="Lutzoni F."/>
            <person name="Magnuson J."/>
            <person name="Mondo S."/>
            <person name="Nolan M."/>
            <person name="Ohm R."/>
            <person name="Pangilinan J."/>
            <person name="Park H.-J."/>
            <person name="Ramirez L."/>
            <person name="Alfaro M."/>
            <person name="Sun H."/>
            <person name="Tritt A."/>
            <person name="Yoshinaga Y."/>
            <person name="Zwiers L.-H."/>
            <person name="Turgeon B.G."/>
            <person name="Goodwin S.B."/>
            <person name="Spatafora J.W."/>
            <person name="Crous P.W."/>
            <person name="Grigoriev I.V."/>
        </authorList>
    </citation>
    <scope>NUCLEOTIDE SEQUENCE</scope>
    <source>
        <strain evidence="3">CBS 342.82</strain>
    </source>
</reference>
<dbReference type="Proteomes" id="UP000504637">
    <property type="component" value="Unplaced"/>
</dbReference>
<evidence type="ECO:0000256" key="1">
    <source>
        <dbReference type="SAM" id="SignalP"/>
    </source>
</evidence>
<organism evidence="3">
    <name type="scientific">Dissoconium aciculare CBS 342.82</name>
    <dbReference type="NCBI Taxonomy" id="1314786"/>
    <lineage>
        <taxon>Eukaryota</taxon>
        <taxon>Fungi</taxon>
        <taxon>Dikarya</taxon>
        <taxon>Ascomycota</taxon>
        <taxon>Pezizomycotina</taxon>
        <taxon>Dothideomycetes</taxon>
        <taxon>Dothideomycetidae</taxon>
        <taxon>Mycosphaerellales</taxon>
        <taxon>Dissoconiaceae</taxon>
        <taxon>Dissoconium</taxon>
    </lineage>
</organism>
<dbReference type="AlphaFoldDB" id="A0A6J3MKS0"/>
<feature type="chain" id="PRO_5026880512" description="Secreted protein" evidence="1">
    <location>
        <begin position="26"/>
        <end position="164"/>
    </location>
</feature>
<reference evidence="3" key="2">
    <citation type="submission" date="2020-04" db="EMBL/GenBank/DDBJ databases">
        <authorList>
            <consortium name="NCBI Genome Project"/>
        </authorList>
    </citation>
    <scope>NUCLEOTIDE SEQUENCE</scope>
    <source>
        <strain evidence="3">CBS 342.82</strain>
    </source>
</reference>
<proteinExistence type="predicted"/>
<protein>
    <recommendedName>
        <fullName evidence="4">Secreted protein</fullName>
    </recommendedName>
</protein>
<name>A0A6J3MKS0_9PEZI</name>
<keyword evidence="1" id="KW-0732">Signal</keyword>
<evidence type="ECO:0000313" key="2">
    <source>
        <dbReference type="Proteomes" id="UP000504637"/>
    </source>
</evidence>
<gene>
    <name evidence="3" type="ORF">K489DRAFT_375682</name>
</gene>
<reference evidence="3" key="3">
    <citation type="submission" date="2025-08" db="UniProtKB">
        <authorList>
            <consortium name="RefSeq"/>
        </authorList>
    </citation>
    <scope>IDENTIFICATION</scope>
    <source>
        <strain evidence="3">CBS 342.82</strain>
    </source>
</reference>
<feature type="signal peptide" evidence="1">
    <location>
        <begin position="1"/>
        <end position="25"/>
    </location>
</feature>
<evidence type="ECO:0008006" key="4">
    <source>
        <dbReference type="Google" id="ProtNLM"/>
    </source>
</evidence>
<dbReference type="RefSeq" id="XP_033464603.1">
    <property type="nucleotide sequence ID" value="XM_033603739.1"/>
</dbReference>
<dbReference type="GeneID" id="54361539"/>
<evidence type="ECO:0000313" key="3">
    <source>
        <dbReference type="RefSeq" id="XP_033464603.1"/>
    </source>
</evidence>